<keyword evidence="2" id="KW-1185">Reference proteome</keyword>
<gene>
    <name evidence="1" type="ORF">NC797_07565</name>
</gene>
<protein>
    <submittedName>
        <fullName evidence="1">Uncharacterized protein</fullName>
    </submittedName>
</protein>
<dbReference type="Proteomes" id="UP001145050">
    <property type="component" value="Unassembled WGS sequence"/>
</dbReference>
<name>A0A9X3WT47_9BACI</name>
<proteinExistence type="predicted"/>
<reference evidence="1" key="1">
    <citation type="submission" date="2022-06" db="EMBL/GenBank/DDBJ databases">
        <title>Aquibacillus sp. a new bacterium isolated from soil saline samples.</title>
        <authorList>
            <person name="Galisteo C."/>
            <person name="De La Haba R."/>
            <person name="Sanchez-Porro C."/>
            <person name="Ventosa A."/>
        </authorList>
    </citation>
    <scope>NUCLEOTIDE SEQUENCE</scope>
    <source>
        <strain evidence="1">3ASR75-11</strain>
    </source>
</reference>
<evidence type="ECO:0000313" key="2">
    <source>
        <dbReference type="Proteomes" id="UP001145050"/>
    </source>
</evidence>
<dbReference type="EMBL" id="JAMQKB010000005">
    <property type="protein sequence ID" value="MDC3424363.1"/>
    <property type="molecule type" value="Genomic_DNA"/>
</dbReference>
<dbReference type="RefSeq" id="WP_272436167.1">
    <property type="nucleotide sequence ID" value="NZ_JAMQKB010000005.1"/>
</dbReference>
<organism evidence="1 2">
    <name type="scientific">Terrihalobacillus insolitus</name>
    <dbReference type="NCBI Taxonomy" id="2950438"/>
    <lineage>
        <taxon>Bacteria</taxon>
        <taxon>Bacillati</taxon>
        <taxon>Bacillota</taxon>
        <taxon>Bacilli</taxon>
        <taxon>Bacillales</taxon>
        <taxon>Bacillaceae</taxon>
        <taxon>Terrihalobacillus</taxon>
    </lineage>
</organism>
<comment type="caution">
    <text evidence="1">The sequence shown here is derived from an EMBL/GenBank/DDBJ whole genome shotgun (WGS) entry which is preliminary data.</text>
</comment>
<accession>A0A9X3WT47</accession>
<evidence type="ECO:0000313" key="1">
    <source>
        <dbReference type="EMBL" id="MDC3424363.1"/>
    </source>
</evidence>
<sequence length="50" mass="5873">MLDKQSSKAYRKLVCAEDEYQAFKLVDSLKPEVAKRVLIRYIMNKQPKAQ</sequence>
<dbReference type="AlphaFoldDB" id="A0A9X3WT47"/>